<name>B8M366_TALSN</name>
<dbReference type="OrthoDB" id="191139at2759"/>
<dbReference type="Proteomes" id="UP000001745">
    <property type="component" value="Unassembled WGS sequence"/>
</dbReference>
<sequence length="650" mass="72646">MPHNAGKATPPLTTSPFAVLNKNKYSNTHAKPKGSGDNRPTALRIIKDEPREGDLNDKMVFITGCSSGLGVETVRAMKATGATLFVTARNLEKAWLALGDILYGGHIHLLQLDLESFESIRACVADFKPRAIERRFGINDLHAWSARPGGIRAGLQRPSLSDYTTVFISGIMVTFNIMMSTEQGTSTSIWAAVSRDLEGQGGKYLERNQISEPVKKEFKPIDPGHAEWAYYEDKAKRLYDESLKLGLVNGVSFMSNMLYQQRLKRANHIQPKEHLGITWVIASHCLSCGFFLYYVCLHLHILSPCTAEITQQPSDKLQDGVYHNAVRQKPQYQSPVKHLSSYNWIEAPQPTIAVPGSPELWFPSSAPQQVPKDSGLIYSAQNTARHPDSPLKSLFRSLHITHPSFDIRSVDLVTDRRNIRKLLSYINPNLGRNGRESLTINVEIIRSAAVFCRSETEPSPSIGAHEFIGFRHEFEKAYTSNQNLSYKLSNLQLVIRYETNGYIDDALTRRTGVNNDNLAASVKDMLLAPTPPPAAAHAAAGSKLMIKKEAKEAKEVPIESYRNQNTRDVEAYRHTKDSPATMDISNSQTWLFEVPKFEIVALEIQSWEKNHRADLNKLVASIKSIIQAVMENGGKVDVIYDDQHGDELVI</sequence>
<dbReference type="EMBL" id="EQ962653">
    <property type="protein sequence ID" value="EED22042.1"/>
    <property type="molecule type" value="Genomic_DNA"/>
</dbReference>
<dbReference type="eggNOG" id="ENOG502R6JX">
    <property type="taxonomic scope" value="Eukaryota"/>
</dbReference>
<dbReference type="InterPro" id="IPR002347">
    <property type="entry name" value="SDR_fam"/>
</dbReference>
<protein>
    <submittedName>
        <fullName evidence="1">Short-chain dehydrogenase, putative</fullName>
    </submittedName>
</protein>
<keyword evidence="2" id="KW-1185">Reference proteome</keyword>
<dbReference type="GeneID" id="8099466"/>
<evidence type="ECO:0000313" key="1">
    <source>
        <dbReference type="EMBL" id="EED22042.1"/>
    </source>
</evidence>
<evidence type="ECO:0000313" key="2">
    <source>
        <dbReference type="Proteomes" id="UP000001745"/>
    </source>
</evidence>
<dbReference type="InterPro" id="IPR036291">
    <property type="entry name" value="NAD(P)-bd_dom_sf"/>
</dbReference>
<organism evidence="1 2">
    <name type="scientific">Talaromyces stipitatus (strain ATCC 10500 / CBS 375.48 / QM 6759 / NRRL 1006)</name>
    <name type="common">Penicillium stipitatum</name>
    <dbReference type="NCBI Taxonomy" id="441959"/>
    <lineage>
        <taxon>Eukaryota</taxon>
        <taxon>Fungi</taxon>
        <taxon>Dikarya</taxon>
        <taxon>Ascomycota</taxon>
        <taxon>Pezizomycotina</taxon>
        <taxon>Eurotiomycetes</taxon>
        <taxon>Eurotiomycetidae</taxon>
        <taxon>Eurotiales</taxon>
        <taxon>Trichocomaceae</taxon>
        <taxon>Talaromyces</taxon>
        <taxon>Talaromyces sect. Talaromyces</taxon>
    </lineage>
</organism>
<dbReference type="HOGENOM" id="CLU_421606_0_0_1"/>
<dbReference type="Gene3D" id="3.40.50.720">
    <property type="entry name" value="NAD(P)-binding Rossmann-like Domain"/>
    <property type="match status" value="1"/>
</dbReference>
<dbReference type="STRING" id="441959.B8M366"/>
<dbReference type="InParanoid" id="B8M366"/>
<dbReference type="PANTHER" id="PTHR35179:SF2">
    <property type="entry name" value="START DOMAIN-CONTAINING PROTEIN"/>
    <property type="match status" value="1"/>
</dbReference>
<dbReference type="Pfam" id="PF00106">
    <property type="entry name" value="adh_short"/>
    <property type="match status" value="1"/>
</dbReference>
<accession>B8M366</accession>
<dbReference type="SUPFAM" id="SSF51735">
    <property type="entry name" value="NAD(P)-binding Rossmann-fold domains"/>
    <property type="match status" value="1"/>
</dbReference>
<dbReference type="VEuPathDB" id="FungiDB:TSTA_092880"/>
<dbReference type="RefSeq" id="XP_002479005.1">
    <property type="nucleotide sequence ID" value="XM_002478960.1"/>
</dbReference>
<gene>
    <name evidence="1" type="ORF">TSTA_092880</name>
</gene>
<dbReference type="AlphaFoldDB" id="B8M366"/>
<reference evidence="2" key="1">
    <citation type="journal article" date="2015" name="Genome Announc.">
        <title>Genome sequence of the AIDS-associated pathogen Penicillium marneffei (ATCC18224) and its near taxonomic relative Talaromyces stipitatus (ATCC10500).</title>
        <authorList>
            <person name="Nierman W.C."/>
            <person name="Fedorova-Abrams N.D."/>
            <person name="Andrianopoulos A."/>
        </authorList>
    </citation>
    <scope>NUCLEOTIDE SEQUENCE [LARGE SCALE GENOMIC DNA]</scope>
    <source>
        <strain evidence="2">ATCC 10500 / CBS 375.48 / QM 6759 / NRRL 1006</strain>
    </source>
</reference>
<dbReference type="PANTHER" id="PTHR35179">
    <property type="entry name" value="PROTEIN CBG02620"/>
    <property type="match status" value="1"/>
</dbReference>
<proteinExistence type="predicted"/>